<dbReference type="PROSITE" id="PS51841">
    <property type="entry name" value="LTD"/>
    <property type="match status" value="2"/>
</dbReference>
<evidence type="ECO:0000313" key="5">
    <source>
        <dbReference type="EMBL" id="MUG23559.1"/>
    </source>
</evidence>
<dbReference type="Pfam" id="PF00149">
    <property type="entry name" value="Metallophos"/>
    <property type="match status" value="1"/>
</dbReference>
<dbReference type="Gene3D" id="2.60.40.10">
    <property type="entry name" value="Immunoglobulins"/>
    <property type="match status" value="1"/>
</dbReference>
<feature type="chain" id="PRO_5039232273" evidence="2">
    <location>
        <begin position="29"/>
        <end position="2029"/>
    </location>
</feature>
<feature type="domain" description="LTD" evidence="4">
    <location>
        <begin position="441"/>
        <end position="606"/>
    </location>
</feature>
<evidence type="ECO:0000256" key="1">
    <source>
        <dbReference type="SAM" id="MobiDB-lite"/>
    </source>
</evidence>
<dbReference type="PANTHER" id="PTHR43143">
    <property type="entry name" value="METALLOPHOSPHOESTERASE, CALCINEURIN SUPERFAMILY"/>
    <property type="match status" value="1"/>
</dbReference>
<dbReference type="SUPFAM" id="SSF56300">
    <property type="entry name" value="Metallo-dependent phosphatases"/>
    <property type="match status" value="1"/>
</dbReference>
<comment type="caution">
    <text evidence="5">The sequence shown here is derived from an EMBL/GenBank/DDBJ whole genome shotgun (WGS) entry which is preliminary data.</text>
</comment>
<dbReference type="InterPro" id="IPR029052">
    <property type="entry name" value="Metallo-depent_PP-like"/>
</dbReference>
<dbReference type="InterPro" id="IPR013783">
    <property type="entry name" value="Ig-like_fold"/>
</dbReference>
<dbReference type="PROSITE" id="PS51272">
    <property type="entry name" value="SLH"/>
    <property type="match status" value="3"/>
</dbReference>
<dbReference type="InterPro" id="IPR001322">
    <property type="entry name" value="Lamin_tail_dom"/>
</dbReference>
<dbReference type="Proteomes" id="UP000442469">
    <property type="component" value="Unassembled WGS sequence"/>
</dbReference>
<evidence type="ECO:0000313" key="6">
    <source>
        <dbReference type="Proteomes" id="UP000442469"/>
    </source>
</evidence>
<proteinExistence type="predicted"/>
<feature type="domain" description="SLH" evidence="3">
    <location>
        <begin position="1847"/>
        <end position="1906"/>
    </location>
</feature>
<feature type="domain" description="SLH" evidence="3">
    <location>
        <begin position="1972"/>
        <end position="2029"/>
    </location>
</feature>
<dbReference type="PANTHER" id="PTHR43143:SF5">
    <property type="entry name" value="SECRETED PROTEIN"/>
    <property type="match status" value="1"/>
</dbReference>
<dbReference type="InterPro" id="IPR001119">
    <property type="entry name" value="SLH_dom"/>
</dbReference>
<sequence length="2029" mass="218015">MNWVYLKKWGSIAAVAGLLLGTAAPAGYAEAGGQNGFQAVAAAADESTGNAAEGQEQTLQIVHTPASATHEAGQDLTIAALITGAQTTVTASVYYRVDGQGLEEVSMAGGSGDEYSADLNGGGLSGSSLTYYIEARDEEGTSARSDDFTVELVRGGQPGIEAKPLDLLITELVPDSDNVNGADAYEFVEVYNNSGRDLDFADFKLVYNTSTEWPLEGSANAVIPAGKAIVLWVMNGKNNQLTAGDFNRNYGTGLTEGTDLFRISGGGGMSNAGPRQLEIKDAAGATLVSAAYENDAQTQMNMGIFYQRPTDGNVAMIMMDGPGTLPATPGAVTQEQTEAPAGAAFSIKHAPVTSVDAAAGMTVEASLEPAGPEMAGVTLNFLYKTASQSRYAVIAMKAQDGVYTASVPADQLTEPSLEYRIEAVGGSQPVSTDLYTVQVVNFPDFDPQKAPPLLVTEIVANTTNVNGADGYELVEIYNNSDRDVNFRNYKLYYRYTDKGPPGDVLWSPDKQDFVIPSGQAVVFWIISDSITALTAADFNKFYGTSLEENVDLFKVPAGGISNSGRRGFVIKTNAGKEVSAAYYDADTVYEDGKTETKENTGLQYKYPVNGSNQMIKVSGGLQFPAPGAVDSAQVPDTPVSIADDTVPPTIEDRTGITTTDQSQGFEIKGWAQDDKEVASVTLYVKSDKQTEYVPYLLTEDYGDLHYHHKVYAADLIGRKFIQYYYVVSDGFNEVTSPEYKVEITGGPDQSELRLNLKDGDLLSGTKTVKGTAKTGGPDSVTFEIDGKPVTEGTSAALEHDAYFVFDVKNVDYYFKNAITMGPEELKDETILYTFLDPITSYQTLSFPIEGGRLQPGGDNVIYIRAGSKSGPFDDRAEENKDDFEIKNVRLVLADGTEITDPAYAERDKEIKMGDSAGKNESIGFRFELPESLFASKAFMWDTTGAADGEHTVKAVSGELAASAKVTVDNTPPNIAASVEDGKMYRGKFTIRAEASDALAGVEKLETALDGKAVQLPLETSSSKLAPGSHELYVKAADRAGNAAEKTIRFEVPAENPEAPQLIAPANGQTGVGSTAELKVNVKDPNGDDMNVSFYRGYLYDGAHQDRFTGFQNTADTEPPGELAPAGEKSLTGEDYAKIGAVDGEYLTTDADDRFPYQRYEIKLDPSVKPSDRVDVEWKGKSLPGRKVSLYAWSAAESKWVTLDQVIAGAEDFILKSTVTAGAYAAGGIISVMVQDEIAGEAAALADKSGPVSEDPYDFSFIWMSDTQYYAQDYPYIYQKNVQWIAENKDKLKLKYVIHTGDVVDKADQEYQWIEADKDMKVLENANIPYGVLAGNHDVGHQNNDYSQFTKYFGDWRFQDSPVFAGSYENNRGHYDLVSANGNDFIIVYMGWGLGDKEIEWMNQVVSMYPERKAILCLHEYLLVSGNRAPIAEKIFEKVVKPNKNVIAALSGHYHDAELKLDALDDNGDGIPDRNVYQMLADYQGAPEGGLGYIRLMQFDMANNKLHIKTYSPYLDDYNFYDPAEYPGKDEFSLDLDLQAATKRVATDYIGVKVYTDQLIGKQAGVKSGENAAVNWTGLGSSAYYQWYAKAEDANSGLTLSDIWGFYTGAGGSKPGSGSSGGGSKSSSSSSAATTAPVNPPAAEQPANDGVTSGVIAAAPAGNGRYEVSADQLRKAASAAANGKIEVQVKPEDAEAGRPVIVDLDAATLAQLAKERKVSLSLSAPGSQITFAQDSLRNRVGDADKLSVKLGYQAAGNSGLEKGMTSTGIAYELGLSLVKGSESADYGNLESAAEIRLTLTEEQAKLLNSAYAGVYERVNGGLRYIGGSFDGRTVTFTADHAGIYEIVELRKDFADLRGHWSEDVVRQLAAKHLIQGLDAERFAPSAPVTRADFSVVMMRVLGARPDAVVVRFTDLPPGAYYAEAVEQAASLGLVQGSGGRFRPADGITREEAAVILSKMALAMNASLTPSGQGKDFADAASISVWARDAVSQMQAAGMLNGKGNGRFEPKGSVTRAEMAKMMSEMLKLKR</sequence>
<accession>A0A6N8EUK7</accession>
<evidence type="ECO:0000256" key="2">
    <source>
        <dbReference type="SAM" id="SignalP"/>
    </source>
</evidence>
<gene>
    <name evidence="5" type="ORF">GNQ08_14250</name>
</gene>
<dbReference type="GO" id="GO:0016787">
    <property type="term" value="F:hydrolase activity"/>
    <property type="evidence" value="ECO:0007669"/>
    <property type="project" value="InterPro"/>
</dbReference>
<dbReference type="InterPro" id="IPR004843">
    <property type="entry name" value="Calcineurin-like_PHP"/>
</dbReference>
<protein>
    <submittedName>
        <fullName evidence="5">Metallophosphoesterase</fullName>
    </submittedName>
</protein>
<feature type="domain" description="SLH" evidence="3">
    <location>
        <begin position="1907"/>
        <end position="1969"/>
    </location>
</feature>
<name>A0A6N8EUK7_PAEMA</name>
<feature type="compositionally biased region" description="Low complexity" evidence="1">
    <location>
        <begin position="1624"/>
        <end position="1636"/>
    </location>
</feature>
<evidence type="ECO:0000259" key="4">
    <source>
        <dbReference type="PROSITE" id="PS51841"/>
    </source>
</evidence>
<dbReference type="Pfam" id="PF00395">
    <property type="entry name" value="SLH"/>
    <property type="match status" value="3"/>
</dbReference>
<dbReference type="InterPro" id="IPR051918">
    <property type="entry name" value="STPP_CPPED1"/>
</dbReference>
<dbReference type="Gene3D" id="3.60.21.10">
    <property type="match status" value="1"/>
</dbReference>
<dbReference type="EMBL" id="WNZZ01000009">
    <property type="protein sequence ID" value="MUG23559.1"/>
    <property type="molecule type" value="Genomic_DNA"/>
</dbReference>
<keyword evidence="2" id="KW-0732">Signal</keyword>
<organism evidence="5 6">
    <name type="scientific">Paenibacillus macerans</name>
    <name type="common">Bacillus macerans</name>
    <dbReference type="NCBI Taxonomy" id="44252"/>
    <lineage>
        <taxon>Bacteria</taxon>
        <taxon>Bacillati</taxon>
        <taxon>Bacillota</taxon>
        <taxon>Bacilli</taxon>
        <taxon>Bacillales</taxon>
        <taxon>Paenibacillaceae</taxon>
        <taxon>Paenibacillus</taxon>
    </lineage>
</organism>
<dbReference type="Pfam" id="PF00932">
    <property type="entry name" value="LTD"/>
    <property type="match status" value="1"/>
</dbReference>
<feature type="domain" description="LTD" evidence="4">
    <location>
        <begin position="154"/>
        <end position="289"/>
    </location>
</feature>
<feature type="signal peptide" evidence="2">
    <location>
        <begin position="1"/>
        <end position="28"/>
    </location>
</feature>
<feature type="compositionally biased region" description="Gly residues" evidence="1">
    <location>
        <begin position="1613"/>
        <end position="1623"/>
    </location>
</feature>
<reference evidence="5 6" key="1">
    <citation type="submission" date="2019-11" db="EMBL/GenBank/DDBJ databases">
        <title>Draft genome sequences of five Paenibacillus species of dairy origin.</title>
        <authorList>
            <person name="Olajide A.M."/>
            <person name="Chen S."/>
            <person name="Lapointe G."/>
        </authorList>
    </citation>
    <scope>NUCLEOTIDE SEQUENCE [LARGE SCALE GENOMIC DNA]</scope>
    <source>
        <strain evidence="5 6">3CT49</strain>
    </source>
</reference>
<feature type="region of interest" description="Disordered" evidence="1">
    <location>
        <begin position="1613"/>
        <end position="1648"/>
    </location>
</feature>
<evidence type="ECO:0000259" key="3">
    <source>
        <dbReference type="PROSITE" id="PS51272"/>
    </source>
</evidence>